<evidence type="ECO:0000256" key="2">
    <source>
        <dbReference type="ARBA" id="ARBA00023004"/>
    </source>
</evidence>
<organism evidence="5 6">
    <name type="scientific">[Eubacterium] hominis</name>
    <dbReference type="NCBI Taxonomy" id="2764325"/>
    <lineage>
        <taxon>Bacteria</taxon>
        <taxon>Bacillati</taxon>
        <taxon>Bacillota</taxon>
        <taxon>Erysipelotrichia</taxon>
        <taxon>Erysipelotrichales</taxon>
        <taxon>Erysipelotrichaceae</taxon>
        <taxon>Amedibacillus</taxon>
    </lineage>
</organism>
<dbReference type="Pfam" id="PF12838">
    <property type="entry name" value="Fer4_7"/>
    <property type="match status" value="1"/>
</dbReference>
<dbReference type="SUPFAM" id="SSF54862">
    <property type="entry name" value="4Fe-4S ferredoxins"/>
    <property type="match status" value="1"/>
</dbReference>
<keyword evidence="1" id="KW-0479">Metal-binding</keyword>
<dbReference type="GO" id="GO:0051536">
    <property type="term" value="F:iron-sulfur cluster binding"/>
    <property type="evidence" value="ECO:0007669"/>
    <property type="project" value="UniProtKB-KW"/>
</dbReference>
<gene>
    <name evidence="5" type="ORF">H9Q80_07175</name>
</gene>
<dbReference type="GO" id="GO:0046872">
    <property type="term" value="F:metal ion binding"/>
    <property type="evidence" value="ECO:0007669"/>
    <property type="project" value="UniProtKB-KW"/>
</dbReference>
<evidence type="ECO:0000256" key="3">
    <source>
        <dbReference type="ARBA" id="ARBA00023014"/>
    </source>
</evidence>
<dbReference type="InterPro" id="IPR029039">
    <property type="entry name" value="Flavoprotein-like_sf"/>
</dbReference>
<dbReference type="Gene3D" id="3.40.50.360">
    <property type="match status" value="1"/>
</dbReference>
<dbReference type="InterPro" id="IPR017900">
    <property type="entry name" value="4Fe4S_Fe_S_CS"/>
</dbReference>
<keyword evidence="2" id="KW-0408">Iron</keyword>
<evidence type="ECO:0000256" key="1">
    <source>
        <dbReference type="ARBA" id="ARBA00022723"/>
    </source>
</evidence>
<dbReference type="InterPro" id="IPR017896">
    <property type="entry name" value="4Fe4S_Fe-S-bd"/>
</dbReference>
<feature type="domain" description="4Fe-4S ferredoxin-type" evidence="4">
    <location>
        <begin position="176"/>
        <end position="201"/>
    </location>
</feature>
<evidence type="ECO:0000259" key="4">
    <source>
        <dbReference type="PROSITE" id="PS51379"/>
    </source>
</evidence>
<keyword evidence="3" id="KW-0411">Iron-sulfur</keyword>
<accession>A0A7G9GSD3</accession>
<sequence>MELKEAHVFCFSPANHTMQVCQHIIEKIEYPGVMHNLTAHGSYSNVSLSSDDLAIFAVPSFGGRVPAVALEKFKELNGNQTPCLLVVTFGNRAQEDTLIELKDFVEQQGFITVGAMAVVCEHSIMHQFGANRPDAEDFKKMDAYLANLQSSLQQKKALQVQVPGNHPYKEFHAIPMVPKANSSCIACGKCAIECPVEAIDPMSPSTTDKNKCISCMRCITICPTHARALNPIILKGAVLKLKKACETRKEIELY</sequence>
<dbReference type="Proteomes" id="UP000515856">
    <property type="component" value="Chromosome"/>
</dbReference>
<evidence type="ECO:0000313" key="6">
    <source>
        <dbReference type="Proteomes" id="UP000515856"/>
    </source>
</evidence>
<dbReference type="PROSITE" id="PS51379">
    <property type="entry name" value="4FE4S_FER_2"/>
    <property type="match status" value="2"/>
</dbReference>
<dbReference type="PROSITE" id="PS00198">
    <property type="entry name" value="4FE4S_FER_1"/>
    <property type="match status" value="1"/>
</dbReference>
<dbReference type="Gene3D" id="3.30.70.20">
    <property type="match status" value="1"/>
</dbReference>
<evidence type="ECO:0000313" key="5">
    <source>
        <dbReference type="EMBL" id="QNM13715.1"/>
    </source>
</evidence>
<protein>
    <submittedName>
        <fullName evidence="5">4Fe-4S binding protein</fullName>
    </submittedName>
</protein>
<keyword evidence="6" id="KW-1185">Reference proteome</keyword>
<reference evidence="5 6" key="1">
    <citation type="submission" date="2020-08" db="EMBL/GenBank/DDBJ databases">
        <authorList>
            <person name="Liu C."/>
            <person name="Sun Q."/>
        </authorList>
    </citation>
    <scope>NUCLEOTIDE SEQUENCE [LARGE SCALE GENOMIC DNA]</scope>
    <source>
        <strain evidence="5 6">NSJ-61</strain>
    </source>
</reference>
<dbReference type="RefSeq" id="WP_117454684.1">
    <property type="nucleotide sequence ID" value="NZ_CP060636.1"/>
</dbReference>
<feature type="domain" description="4Fe-4S ferredoxin-type" evidence="4">
    <location>
        <begin position="202"/>
        <end position="232"/>
    </location>
</feature>
<proteinExistence type="predicted"/>
<name>A0A7G9GSD3_9FIRM</name>
<dbReference type="KEGG" id="ehn:H9Q80_07175"/>
<dbReference type="SUPFAM" id="SSF52218">
    <property type="entry name" value="Flavoproteins"/>
    <property type="match status" value="1"/>
</dbReference>
<dbReference type="EMBL" id="CP060636">
    <property type="protein sequence ID" value="QNM13715.1"/>
    <property type="molecule type" value="Genomic_DNA"/>
</dbReference>
<dbReference type="AlphaFoldDB" id="A0A7G9GSD3"/>